<dbReference type="AlphaFoldDB" id="D8JW80"/>
<feature type="domain" description="Phytase-like" evidence="1">
    <location>
        <begin position="85"/>
        <end position="338"/>
    </location>
</feature>
<keyword evidence="3" id="KW-1185">Reference proteome</keyword>
<sequence precursor="true">MGTLANSMRAAVFAAAFGFYPQIVLADAKPDIAALKASPITIDAVLIRDFARAEMAGAASASTPNPTVGKLTFRGGLVLTSPSPNFGGWSGLVVGNDAKTLLAISDSGVWMTGKIVYDGTHPAGIADARLGPLLNRDGRPIGRERDSEAIALESGTLAQGSVLIAFERKHRIDRYDWSSQGLVAGRSTVPLPAEARRMRPNAGLEAMTVMRGGPFKGSVIAFSERLYDRDRNHTGWLWAPQGPATLHLKNIGDFDITDISSLDDGTLFVLERRFRWTEGVKMRLRRVSPDELRPGRAIEGETLIEADLTSEIDNMEGLSVTRLETGEVLVTMLSDDNFNHILQRTLLLQFTVNDRGQAKARPQD</sequence>
<dbReference type="KEGG" id="hdn:Hden_3164"/>
<name>D8JW80_HYPDA</name>
<dbReference type="EMBL" id="CP002083">
    <property type="protein sequence ID" value="ADJ24959.1"/>
    <property type="molecule type" value="Genomic_DNA"/>
</dbReference>
<dbReference type="Pfam" id="PF13449">
    <property type="entry name" value="Phytase-like"/>
    <property type="match status" value="1"/>
</dbReference>
<dbReference type="InterPro" id="IPR027372">
    <property type="entry name" value="Phytase-like_dom"/>
</dbReference>
<organism evidence="2 3">
    <name type="scientific">Hyphomicrobium denitrificans (strain ATCC 51888 / DSM 1869 / NCIMB 11706 / TK 0415)</name>
    <dbReference type="NCBI Taxonomy" id="582899"/>
    <lineage>
        <taxon>Bacteria</taxon>
        <taxon>Pseudomonadati</taxon>
        <taxon>Pseudomonadota</taxon>
        <taxon>Alphaproteobacteria</taxon>
        <taxon>Hyphomicrobiales</taxon>
        <taxon>Hyphomicrobiaceae</taxon>
        <taxon>Hyphomicrobium</taxon>
    </lineage>
</organism>
<protein>
    <recommendedName>
        <fullName evidence="1">Phytase-like domain-containing protein</fullName>
    </recommendedName>
</protein>
<evidence type="ECO:0000259" key="1">
    <source>
        <dbReference type="Pfam" id="PF13449"/>
    </source>
</evidence>
<dbReference type="HOGENOM" id="CLU_059147_0_0_5"/>
<dbReference type="Proteomes" id="UP000002033">
    <property type="component" value="Chromosome"/>
</dbReference>
<dbReference type="STRING" id="582899.Hden_3164"/>
<proteinExistence type="predicted"/>
<dbReference type="RefSeq" id="WP_013217118.1">
    <property type="nucleotide sequence ID" value="NC_014313.1"/>
</dbReference>
<dbReference type="OrthoDB" id="9798693at2"/>
<dbReference type="eggNOG" id="COG4246">
    <property type="taxonomic scope" value="Bacteria"/>
</dbReference>
<evidence type="ECO:0000313" key="2">
    <source>
        <dbReference type="EMBL" id="ADJ24959.1"/>
    </source>
</evidence>
<reference evidence="3" key="1">
    <citation type="journal article" date="2011" name="J. Bacteriol.">
        <title>Genome sequences of eight morphologically diverse alphaproteobacteria.</title>
        <authorList>
            <consortium name="US DOE Joint Genome Institute"/>
            <person name="Brown P.J."/>
            <person name="Kysela D.T."/>
            <person name="Buechlein A."/>
            <person name="Hemmerich C."/>
            <person name="Brun Y.V."/>
        </authorList>
    </citation>
    <scope>NUCLEOTIDE SEQUENCE [LARGE SCALE GENOMIC DNA]</scope>
    <source>
        <strain evidence="3">ATCC 51888 / DSM 1869 / NCIB 11706 / TK 0415</strain>
    </source>
</reference>
<accession>D8JW80</accession>
<evidence type="ECO:0000313" key="3">
    <source>
        <dbReference type="Proteomes" id="UP000002033"/>
    </source>
</evidence>
<gene>
    <name evidence="2" type="ordered locus">Hden_3164</name>
</gene>